<evidence type="ECO:0000313" key="2">
    <source>
        <dbReference type="EMBL" id="GET40168.1"/>
    </source>
</evidence>
<dbReference type="CDD" id="cd02440">
    <property type="entry name" value="AdoMet_MTases"/>
    <property type="match status" value="1"/>
</dbReference>
<dbReference type="Gene3D" id="3.40.50.150">
    <property type="entry name" value="Vaccinia Virus protein VP39"/>
    <property type="match status" value="1"/>
</dbReference>
<dbReference type="GO" id="GO:0032259">
    <property type="term" value="P:methylation"/>
    <property type="evidence" value="ECO:0007669"/>
    <property type="project" value="UniProtKB-KW"/>
</dbReference>
<dbReference type="PANTHER" id="PTHR43591">
    <property type="entry name" value="METHYLTRANSFERASE"/>
    <property type="match status" value="1"/>
</dbReference>
<keyword evidence="2" id="KW-0808">Transferase</keyword>
<dbReference type="GO" id="GO:0008757">
    <property type="term" value="F:S-adenosylmethionine-dependent methyltransferase activity"/>
    <property type="evidence" value="ECO:0007669"/>
    <property type="project" value="InterPro"/>
</dbReference>
<dbReference type="RefSeq" id="WP_307731534.1">
    <property type="nucleotide sequence ID" value="NZ_BLAY01000083.1"/>
</dbReference>
<accession>A0AAV3XFA2</accession>
<feature type="domain" description="Methyltransferase type 11" evidence="1">
    <location>
        <begin position="49"/>
        <end position="145"/>
    </location>
</feature>
<dbReference type="AlphaFoldDB" id="A0AAV3XFA2"/>
<comment type="caution">
    <text evidence="2">The sequence shown here is derived from an EMBL/GenBank/DDBJ whole genome shotgun (WGS) entry which is preliminary data.</text>
</comment>
<organism evidence="2 3">
    <name type="scientific">Microseira wollei NIES-4236</name>
    <dbReference type="NCBI Taxonomy" id="2530354"/>
    <lineage>
        <taxon>Bacteria</taxon>
        <taxon>Bacillati</taxon>
        <taxon>Cyanobacteriota</taxon>
        <taxon>Cyanophyceae</taxon>
        <taxon>Oscillatoriophycideae</taxon>
        <taxon>Aerosakkonematales</taxon>
        <taxon>Aerosakkonemataceae</taxon>
        <taxon>Microseira</taxon>
    </lineage>
</organism>
<dbReference type="Pfam" id="PF08241">
    <property type="entry name" value="Methyltransf_11"/>
    <property type="match status" value="1"/>
</dbReference>
<evidence type="ECO:0000313" key="3">
    <source>
        <dbReference type="Proteomes" id="UP001050975"/>
    </source>
</evidence>
<reference evidence="2" key="1">
    <citation type="submission" date="2019-10" db="EMBL/GenBank/DDBJ databases">
        <title>Draft genome sequece of Microseira wollei NIES-4236.</title>
        <authorList>
            <person name="Yamaguchi H."/>
            <person name="Suzuki S."/>
            <person name="Kawachi M."/>
        </authorList>
    </citation>
    <scope>NUCLEOTIDE SEQUENCE</scope>
    <source>
        <strain evidence="2">NIES-4236</strain>
    </source>
</reference>
<dbReference type="EMBL" id="BLAY01000083">
    <property type="protein sequence ID" value="GET40168.1"/>
    <property type="molecule type" value="Genomic_DNA"/>
</dbReference>
<proteinExistence type="predicted"/>
<dbReference type="SUPFAM" id="SSF53335">
    <property type="entry name" value="S-adenosyl-L-methionine-dependent methyltransferases"/>
    <property type="match status" value="1"/>
</dbReference>
<protein>
    <submittedName>
        <fullName evidence="2">UbiE/COQ5 methyltransferase</fullName>
    </submittedName>
</protein>
<gene>
    <name evidence="2" type="ORF">MiSe_49760</name>
</gene>
<dbReference type="InterPro" id="IPR013216">
    <property type="entry name" value="Methyltransf_11"/>
</dbReference>
<keyword evidence="2" id="KW-0489">Methyltransferase</keyword>
<sequence>MIHRIPNNKQQLFDRWAPAYDILFPSVFYQAIHKRLLEYVELPREAQVLDIGCGTSRLLDRLASQEPTLQATGLDFSAAMIRQARAHNRHRPRIIFLEGNATALPFGENQFDAVFNTLSFLHYDSPEQVFQQVSRVLRPNGRFYLVDITTRRQSESESAYIPVSPGGVRFYSPAARVRAACGRHIAWENRYD</sequence>
<name>A0AAV3XFA2_9CYAN</name>
<dbReference type="InterPro" id="IPR029063">
    <property type="entry name" value="SAM-dependent_MTases_sf"/>
</dbReference>
<dbReference type="Proteomes" id="UP001050975">
    <property type="component" value="Unassembled WGS sequence"/>
</dbReference>
<evidence type="ECO:0000259" key="1">
    <source>
        <dbReference type="Pfam" id="PF08241"/>
    </source>
</evidence>
<keyword evidence="3" id="KW-1185">Reference proteome</keyword>